<dbReference type="InterPro" id="IPR049371">
    <property type="entry name" value="GspD-like_N0"/>
</dbReference>
<feature type="domain" description="NolW-like" evidence="13">
    <location>
        <begin position="192"/>
        <end position="257"/>
    </location>
</feature>
<evidence type="ECO:0000256" key="5">
    <source>
        <dbReference type="ARBA" id="ARBA00022692"/>
    </source>
</evidence>
<comment type="subcellular location">
    <subcellularLocation>
        <location evidence="1 10">Cell outer membrane</location>
    </subcellularLocation>
</comment>
<evidence type="ECO:0000256" key="3">
    <source>
        <dbReference type="ARBA" id="ARBA00022448"/>
    </source>
</evidence>
<dbReference type="Proteomes" id="UP001596116">
    <property type="component" value="Unassembled WGS sequence"/>
</dbReference>
<dbReference type="InterPro" id="IPR004846">
    <property type="entry name" value="T2SS/T3SS_dom"/>
</dbReference>
<feature type="domain" description="Type II/III secretion system secretin-like" evidence="12">
    <location>
        <begin position="450"/>
        <end position="614"/>
    </location>
</feature>
<dbReference type="Pfam" id="PF03958">
    <property type="entry name" value="Secretin_N"/>
    <property type="match status" value="3"/>
</dbReference>
<reference evidence="15 16" key="1">
    <citation type="submission" date="2024-09" db="EMBL/GenBank/DDBJ databases">
        <authorList>
            <person name="Zhang Z.-H."/>
        </authorList>
    </citation>
    <scope>NUCLEOTIDE SEQUENCE [LARGE SCALE GENOMIC DNA]</scope>
    <source>
        <strain evidence="15 16">HHTR114</strain>
    </source>
</reference>
<evidence type="ECO:0000256" key="7">
    <source>
        <dbReference type="ARBA" id="ARBA00022927"/>
    </source>
</evidence>
<keyword evidence="7" id="KW-0653">Protein transport</keyword>
<dbReference type="InterPro" id="IPR005644">
    <property type="entry name" value="NolW-like"/>
</dbReference>
<dbReference type="PANTHER" id="PTHR30332">
    <property type="entry name" value="PROBABLE GENERAL SECRETION PATHWAY PROTEIN D"/>
    <property type="match status" value="1"/>
</dbReference>
<evidence type="ECO:0000259" key="14">
    <source>
        <dbReference type="Pfam" id="PF21305"/>
    </source>
</evidence>
<organism evidence="15 16">
    <name type="scientific">Hyphococcus aureus</name>
    <dbReference type="NCBI Taxonomy" id="2666033"/>
    <lineage>
        <taxon>Bacteria</taxon>
        <taxon>Pseudomonadati</taxon>
        <taxon>Pseudomonadota</taxon>
        <taxon>Alphaproteobacteria</taxon>
        <taxon>Parvularculales</taxon>
        <taxon>Parvularculaceae</taxon>
        <taxon>Hyphococcus</taxon>
    </lineage>
</organism>
<evidence type="ECO:0000256" key="8">
    <source>
        <dbReference type="ARBA" id="ARBA00023136"/>
    </source>
</evidence>
<gene>
    <name evidence="15" type="primary">gspD</name>
    <name evidence="15" type="ORF">ACFMB1_14375</name>
</gene>
<evidence type="ECO:0000256" key="4">
    <source>
        <dbReference type="ARBA" id="ARBA00022452"/>
    </source>
</evidence>
<evidence type="ECO:0000313" key="16">
    <source>
        <dbReference type="Proteomes" id="UP001596116"/>
    </source>
</evidence>
<dbReference type="Gene3D" id="3.30.1370.120">
    <property type="match status" value="3"/>
</dbReference>
<dbReference type="InterPro" id="IPR038591">
    <property type="entry name" value="NolW-like_sf"/>
</dbReference>
<accession>A0ABW1L1D7</accession>
<dbReference type="Pfam" id="PF21305">
    <property type="entry name" value="type_II_gspD_N0"/>
    <property type="match status" value="1"/>
</dbReference>
<evidence type="ECO:0000256" key="10">
    <source>
        <dbReference type="RuleBase" id="RU004004"/>
    </source>
</evidence>
<evidence type="ECO:0000256" key="11">
    <source>
        <dbReference type="SAM" id="SignalP"/>
    </source>
</evidence>
<keyword evidence="8" id="KW-0472">Membrane</keyword>
<keyword evidence="4" id="KW-1134">Transmembrane beta strand</keyword>
<feature type="domain" description="GspD-like N0" evidence="14">
    <location>
        <begin position="34"/>
        <end position="106"/>
    </location>
</feature>
<dbReference type="PRINTS" id="PR00811">
    <property type="entry name" value="BCTERIALGSPD"/>
</dbReference>
<evidence type="ECO:0000256" key="1">
    <source>
        <dbReference type="ARBA" id="ARBA00004442"/>
    </source>
</evidence>
<feature type="domain" description="NolW-like" evidence="13">
    <location>
        <begin position="129"/>
        <end position="187"/>
    </location>
</feature>
<feature type="domain" description="NolW-like" evidence="13">
    <location>
        <begin position="267"/>
        <end position="340"/>
    </location>
</feature>
<comment type="similarity">
    <text evidence="2">Belongs to the bacterial secretin family. GSP D subfamily.</text>
</comment>
<dbReference type="Gene3D" id="3.55.50.30">
    <property type="match status" value="1"/>
</dbReference>
<dbReference type="PRINTS" id="PR01032">
    <property type="entry name" value="PHAGEIV"/>
</dbReference>
<protein>
    <submittedName>
        <fullName evidence="15">Type II secretion system secretin GspD</fullName>
    </submittedName>
</protein>
<evidence type="ECO:0000313" key="15">
    <source>
        <dbReference type="EMBL" id="MFC6036741.1"/>
    </source>
</evidence>
<sequence>MPSYRKSLTAGCCVLLSVFASSAVYAQENCGEALNYEDADIRAVIDEIAIRTGRTFLLDPAVQGRVTVKSPPNGGLCADEAWELFQAMLRVNDFVAAPVGDGKYRIVPLQEAARTAGPVGEGVGSDLTTQIVRLNYVDAREAAANLAQIIGNNGVVSPVRSGNAVIIVDTADNAARIREVLRQLDRDVTIYRTIPLQHASASEVARLVRELAQELSEENGGRATYSVVPVEASNSLLIRAEPALMRRLELVIGELDQYGEATSELTVVYLKHADAEELAPLLEDVANNTRSGTSAEGAVSNNRATVSFHKPTNSIIINGDASLQRTLQNVIGQLDVRRAQVLVEAIIVEVSDTTARNLGVQYFLTGSEENGVPFTATNFSSAQPNILGAAGAALLRGGGYPTGLSDGAADDVADDLAEAALTSLLGVNGFSLGGGVDLGGGNIFGGILTAIKADTNSNVLSTPSVVTLDNETARLQVGQEIPITTGEAVGDNFSNAFRTVSREQVGVILEVTPQINDGETVTLEIVQEISSIAGPIIADSTDLITNKREITTTALVDDGDILVIGGLIDDQREDVEDKVPFLGDIPGVGNLFKSSSKERRRQNLMVFIRPTIIRDRETANAATRRKFDYMRARELLRSGEPTSEMERLINDVTGAELPAAQPE</sequence>
<proteinExistence type="inferred from homology"/>
<dbReference type="PANTHER" id="PTHR30332:SF24">
    <property type="entry name" value="SECRETIN GSPD-RELATED"/>
    <property type="match status" value="1"/>
</dbReference>
<keyword evidence="5" id="KW-0812">Transmembrane</keyword>
<evidence type="ECO:0000256" key="2">
    <source>
        <dbReference type="ARBA" id="ARBA00006980"/>
    </source>
</evidence>
<comment type="caution">
    <text evidence="15">The sequence shown here is derived from an EMBL/GenBank/DDBJ whole genome shotgun (WGS) entry which is preliminary data.</text>
</comment>
<dbReference type="NCBIfam" id="TIGR02517">
    <property type="entry name" value="type_II_gspD"/>
    <property type="match status" value="1"/>
</dbReference>
<keyword evidence="9" id="KW-0998">Cell outer membrane</keyword>
<evidence type="ECO:0000256" key="6">
    <source>
        <dbReference type="ARBA" id="ARBA00022729"/>
    </source>
</evidence>
<evidence type="ECO:0000256" key="9">
    <source>
        <dbReference type="ARBA" id="ARBA00023237"/>
    </source>
</evidence>
<name>A0ABW1L1D7_9PROT</name>
<keyword evidence="16" id="KW-1185">Reference proteome</keyword>
<keyword evidence="3 10" id="KW-0813">Transport</keyword>
<dbReference type="RefSeq" id="WP_379882017.1">
    <property type="nucleotide sequence ID" value="NZ_JBHPON010000002.1"/>
</dbReference>
<dbReference type="InterPro" id="IPR013356">
    <property type="entry name" value="T2SS_GspD"/>
</dbReference>
<feature type="signal peptide" evidence="11">
    <location>
        <begin position="1"/>
        <end position="26"/>
    </location>
</feature>
<evidence type="ECO:0000259" key="13">
    <source>
        <dbReference type="Pfam" id="PF03958"/>
    </source>
</evidence>
<dbReference type="InterPro" id="IPR001775">
    <property type="entry name" value="GspD/PilQ"/>
</dbReference>
<dbReference type="EMBL" id="JBHPON010000002">
    <property type="protein sequence ID" value="MFC6036741.1"/>
    <property type="molecule type" value="Genomic_DNA"/>
</dbReference>
<dbReference type="InterPro" id="IPR050810">
    <property type="entry name" value="Bact_Secretion_Sys_Channel"/>
</dbReference>
<keyword evidence="6 11" id="KW-0732">Signal</keyword>
<evidence type="ECO:0000259" key="12">
    <source>
        <dbReference type="Pfam" id="PF00263"/>
    </source>
</evidence>
<dbReference type="Pfam" id="PF00263">
    <property type="entry name" value="Secretin"/>
    <property type="match status" value="1"/>
</dbReference>
<feature type="chain" id="PRO_5045732102" evidence="11">
    <location>
        <begin position="27"/>
        <end position="663"/>
    </location>
</feature>